<protein>
    <recommendedName>
        <fullName evidence="4">RING-CH-type domain-containing protein</fullName>
    </recommendedName>
</protein>
<gene>
    <name evidence="2" type="ORF">N7456_007016</name>
</gene>
<evidence type="ECO:0000313" key="2">
    <source>
        <dbReference type="EMBL" id="KAJ5100964.1"/>
    </source>
</evidence>
<name>A0A9W9KC81_9EURO</name>
<comment type="caution">
    <text evidence="2">The sequence shown here is derived from an EMBL/GenBank/DDBJ whole genome shotgun (WGS) entry which is preliminary data.</text>
</comment>
<feature type="region of interest" description="Disordered" evidence="1">
    <location>
        <begin position="108"/>
        <end position="151"/>
    </location>
</feature>
<evidence type="ECO:0000313" key="3">
    <source>
        <dbReference type="Proteomes" id="UP001149165"/>
    </source>
</evidence>
<organism evidence="2 3">
    <name type="scientific">Penicillium angulare</name>
    <dbReference type="NCBI Taxonomy" id="116970"/>
    <lineage>
        <taxon>Eukaryota</taxon>
        <taxon>Fungi</taxon>
        <taxon>Dikarya</taxon>
        <taxon>Ascomycota</taxon>
        <taxon>Pezizomycotina</taxon>
        <taxon>Eurotiomycetes</taxon>
        <taxon>Eurotiomycetidae</taxon>
        <taxon>Eurotiales</taxon>
        <taxon>Aspergillaceae</taxon>
        <taxon>Penicillium</taxon>
    </lineage>
</organism>
<accession>A0A9W9KC81</accession>
<dbReference type="Proteomes" id="UP001149165">
    <property type="component" value="Unassembled WGS sequence"/>
</dbReference>
<dbReference type="EMBL" id="JAPQKH010000004">
    <property type="protein sequence ID" value="KAJ5100964.1"/>
    <property type="molecule type" value="Genomic_DNA"/>
</dbReference>
<proteinExistence type="predicted"/>
<keyword evidence="3" id="KW-1185">Reference proteome</keyword>
<evidence type="ECO:0008006" key="4">
    <source>
        <dbReference type="Google" id="ProtNLM"/>
    </source>
</evidence>
<dbReference type="AlphaFoldDB" id="A0A9W9KC81"/>
<reference evidence="2" key="1">
    <citation type="submission" date="2022-11" db="EMBL/GenBank/DDBJ databases">
        <authorList>
            <person name="Petersen C."/>
        </authorList>
    </citation>
    <scope>NUCLEOTIDE SEQUENCE</scope>
    <source>
        <strain evidence="2">IBT 30069</strain>
    </source>
</reference>
<dbReference type="OrthoDB" id="4276578at2759"/>
<reference evidence="2" key="2">
    <citation type="journal article" date="2023" name="IMA Fungus">
        <title>Comparative genomic study of the Penicillium genus elucidates a diverse pangenome and 15 lateral gene transfer events.</title>
        <authorList>
            <person name="Petersen C."/>
            <person name="Sorensen T."/>
            <person name="Nielsen M.R."/>
            <person name="Sondergaard T.E."/>
            <person name="Sorensen J.L."/>
            <person name="Fitzpatrick D.A."/>
            <person name="Frisvad J.C."/>
            <person name="Nielsen K.L."/>
        </authorList>
    </citation>
    <scope>NUCLEOTIDE SEQUENCE</scope>
    <source>
        <strain evidence="2">IBT 30069</strain>
    </source>
</reference>
<feature type="compositionally biased region" description="Low complexity" evidence="1">
    <location>
        <begin position="141"/>
        <end position="151"/>
    </location>
</feature>
<sequence length="258" mass="28567">MSNTPWDPQNICEMAIASQENRTCCGRTAKGTSCQNRIKLSVIQKGHQKLVSLGGRPLDLATLELSLRDIANSFLCARWHQSQQYNEVAHRWYQTAVYHETQLSRVGHPSIPPSIPVQPSEVDPTDQVTLDESRLSPPSGPSYTSAATTPSPSMGSFVTAATLRSNNVPWEISAERPAFLSCVTNIRVGVQGIELHSLRCSDDYPDIHCIFCLGEDEDNTRETVVLRCVQCSTLSHLACVEGWLEKRDTGFDTSCCVW</sequence>
<evidence type="ECO:0000256" key="1">
    <source>
        <dbReference type="SAM" id="MobiDB-lite"/>
    </source>
</evidence>